<keyword evidence="2" id="KW-1185">Reference proteome</keyword>
<dbReference type="AlphaFoldDB" id="A0A4Z0F860"/>
<reference evidence="1 2" key="1">
    <citation type="journal article" date="2019" name="ISME J.">
        <title>Candidatus Macondimonas diazotrophica, a novel gammaproteobacterial genus dominating crude-oil-contaminated coastal sediments.</title>
        <authorList>
            <person name="Karthikeyan S."/>
            <person name="Konstantinidis K."/>
        </authorList>
    </citation>
    <scope>NUCLEOTIDE SEQUENCE [LARGE SCALE GENOMIC DNA]</scope>
    <source>
        <strain evidence="1 2">KTK01</strain>
    </source>
</reference>
<dbReference type="EMBL" id="SRIO01000023">
    <property type="protein sequence ID" value="TFZ81443.1"/>
    <property type="molecule type" value="Genomic_DNA"/>
</dbReference>
<comment type="caution">
    <text evidence="1">The sequence shown here is derived from an EMBL/GenBank/DDBJ whole genome shotgun (WGS) entry which is preliminary data.</text>
</comment>
<proteinExistence type="predicted"/>
<name>A0A4Z0F860_9GAMM</name>
<accession>A0A4Z0F860</accession>
<dbReference type="RefSeq" id="WP_135282769.1">
    <property type="nucleotide sequence ID" value="NZ_SRIO01000023.1"/>
</dbReference>
<protein>
    <submittedName>
        <fullName evidence="1">Uncharacterized protein</fullName>
    </submittedName>
</protein>
<gene>
    <name evidence="1" type="ORF">E4680_12570</name>
</gene>
<organism evidence="1 2">
    <name type="scientific">Candidatus Macondimonas diazotrophica</name>
    <dbReference type="NCBI Taxonomy" id="2305248"/>
    <lineage>
        <taxon>Bacteria</taxon>
        <taxon>Pseudomonadati</taxon>
        <taxon>Pseudomonadota</taxon>
        <taxon>Gammaproteobacteria</taxon>
        <taxon>Chromatiales</taxon>
        <taxon>Ectothiorhodospiraceae</taxon>
        <taxon>Candidatus Macondimonas</taxon>
    </lineage>
</organism>
<dbReference type="Proteomes" id="UP000297890">
    <property type="component" value="Unassembled WGS sequence"/>
</dbReference>
<evidence type="ECO:0000313" key="2">
    <source>
        <dbReference type="Proteomes" id="UP000297890"/>
    </source>
</evidence>
<evidence type="ECO:0000313" key="1">
    <source>
        <dbReference type="EMBL" id="TFZ81443.1"/>
    </source>
</evidence>
<sequence length="1051" mass="116151">MPIYTLGLVDTSTLLVDTVAYLESPWVFLSTETLDLYYRIQLTFGDYQNFASEDYQLNAIEALSLATFMYDGSEFPISFEFIARSYQSPLWNYRQLNSLDIPAGNGWPSDSYLMDVSLQTDSDFFKQKVSYSLSTASGKGHLVGAISTPGREKILIDKVLPANESPLQSVFGHNEASTTPFYDSATPSTSVGTLQFDASSWDREGLPSYFRVDITTQGVVGAGKYKFRKCPTLGFDGNTWKSQNLILLFSGNLNSHVSKQPISQYDWKASSELISNEHYLKSLPVPYKDNLIVMVNKTNFTIMDYWKGQSVFDMDNTTLLGSETSPRFLASDISQVAIDDSDNIYIACRDTGIYKIDSSLDSESVGTLTVIDSGNSGLSGVLGAKGVCISSSGRIWTFWDHATQPTLYYSDDGGVSWYNSGMVDPVTSSQPEDVINVFVDSSDPSGKLAILYYSTSPGGTHRLTAIRWWDQTSQTYYQGPNCIYAKKDTVNVSQSPATGIDWNMKFSHAVTCSPDGHWRIKNTYQYPLDTLRWYKAQFGSSTLDDVPLATSDHVGACPGIWISRESDGVYGLFTLSQDGHDANLFVVFNDDTVHQVTCRVYGSPGLTEGYLGDGLWIRDNLNGSFMIAHQLPLNLSDNEFTNHPDLMQEIFPEYGWNGSQWVKGFSGEKTIHAAQEELVDGVTVGFNDNLGMDEFQSTDHFTTIVCNGISDDKYTTFETERGMYFKPSREETDITNASLTLSNHLTGYSPSQNSDFQPSLDISCPSEGNLSFTDGTPITSTFTSGAKSANPVIQVNSSYSSEFPNNCKVRDLGILDAVGWVETRLYRSNSDPMELYFGITESGNLQPTYDPSGIDYAIHVTTVEYGASDGFISVRALCKNLDEKATLTALPFDIYNTLTIGIAIHQDGLVSYWYRYLGNIWKQLYKTTAQDSNGVANTGQDYYLDIASVSYTGTKAENTKYHYVNPLEDYYAFLGNGTDTGLFSNDFYAVDPESTEITIDGSLATPIATNDALTPLNPGEYSLFPFSGAVRLHASDASKPLTAKYITITDS</sequence>